<dbReference type="PANTHER" id="PTHR16155">
    <property type="entry name" value="DED DOMAIN-CONTAINING PROTEIN"/>
    <property type="match status" value="1"/>
</dbReference>
<evidence type="ECO:0000313" key="2">
    <source>
        <dbReference type="Proteomes" id="UP000694523"/>
    </source>
</evidence>
<keyword evidence="2" id="KW-1185">Reference proteome</keyword>
<reference evidence="1" key="2">
    <citation type="submission" date="2025-09" db="UniProtKB">
        <authorList>
            <consortium name="Ensembl"/>
        </authorList>
    </citation>
    <scope>IDENTIFICATION</scope>
</reference>
<protein>
    <submittedName>
        <fullName evidence="1">Uncharacterized protein</fullName>
    </submittedName>
</protein>
<dbReference type="PANTHER" id="PTHR16155:SF18">
    <property type="entry name" value="STERILE ALPHA MOTIF DOMAIN-CONTAINING PROTEIN 9-LIKE"/>
    <property type="match status" value="1"/>
</dbReference>
<name>A0A8C6SQ26_9GOBI</name>
<proteinExistence type="predicted"/>
<organism evidence="1 2">
    <name type="scientific">Neogobius melanostomus</name>
    <name type="common">round goby</name>
    <dbReference type="NCBI Taxonomy" id="47308"/>
    <lineage>
        <taxon>Eukaryota</taxon>
        <taxon>Metazoa</taxon>
        <taxon>Chordata</taxon>
        <taxon>Craniata</taxon>
        <taxon>Vertebrata</taxon>
        <taxon>Euteleostomi</taxon>
        <taxon>Actinopterygii</taxon>
        <taxon>Neopterygii</taxon>
        <taxon>Teleostei</taxon>
        <taxon>Neoteleostei</taxon>
        <taxon>Acanthomorphata</taxon>
        <taxon>Gobiaria</taxon>
        <taxon>Gobiiformes</taxon>
        <taxon>Gobioidei</taxon>
        <taxon>Gobiidae</taxon>
        <taxon>Benthophilinae</taxon>
        <taxon>Neogobiini</taxon>
        <taxon>Neogobius</taxon>
    </lineage>
</organism>
<reference evidence="1" key="1">
    <citation type="submission" date="2025-08" db="UniProtKB">
        <authorList>
            <consortium name="Ensembl"/>
        </authorList>
    </citation>
    <scope>IDENTIFICATION</scope>
</reference>
<dbReference type="GO" id="GO:0005737">
    <property type="term" value="C:cytoplasm"/>
    <property type="evidence" value="ECO:0007669"/>
    <property type="project" value="TreeGrafter"/>
</dbReference>
<dbReference type="AlphaFoldDB" id="A0A8C6SQ26"/>
<dbReference type="Ensembl" id="ENSNMLT00000011254.1">
    <property type="protein sequence ID" value="ENSNMLP00000009963.1"/>
    <property type="gene ID" value="ENSNMLG00000006893.1"/>
</dbReference>
<sequence>TPFICVTVRIFSICYFHRLKMLLEAFELNVSKYFDQQHITSARTCIRPPVFIQVQREDGTASDKCVIEVDVIPLYSQTLERVFYTIFNIPSSEEQHSKTECLFVREGSRKIKDIHEKVKHWASARRAAEQRYEPPPFCENQGQRLKQLITRGQDALSNSIQVFVVTDKCVSTQLEHMDFLKELNLFCSF</sequence>
<dbReference type="Proteomes" id="UP000694523">
    <property type="component" value="Unplaced"/>
</dbReference>
<evidence type="ECO:0000313" key="1">
    <source>
        <dbReference type="Ensembl" id="ENSNMLP00000009963.1"/>
    </source>
</evidence>
<accession>A0A8C6SQ26</accession>